<evidence type="ECO:0008006" key="3">
    <source>
        <dbReference type="Google" id="ProtNLM"/>
    </source>
</evidence>
<dbReference type="EMBL" id="QVQT01000006">
    <property type="protein sequence ID" value="RFU15581.1"/>
    <property type="molecule type" value="Genomic_DNA"/>
</dbReference>
<dbReference type="AlphaFoldDB" id="A0A372ILE5"/>
<accession>A0A372ILE5</accession>
<gene>
    <name evidence="1" type="ORF">D0Y96_17325</name>
</gene>
<dbReference type="Proteomes" id="UP000264702">
    <property type="component" value="Unassembled WGS sequence"/>
</dbReference>
<protein>
    <recommendedName>
        <fullName evidence="3">Pilus assembly protein PilM</fullName>
    </recommendedName>
</protein>
<evidence type="ECO:0000313" key="1">
    <source>
        <dbReference type="EMBL" id="RFU15581.1"/>
    </source>
</evidence>
<proteinExistence type="predicted"/>
<organism evidence="1 2">
    <name type="scientific">Paracidobacterium acidisoli</name>
    <dbReference type="NCBI Taxonomy" id="2303751"/>
    <lineage>
        <taxon>Bacteria</taxon>
        <taxon>Pseudomonadati</taxon>
        <taxon>Acidobacteriota</taxon>
        <taxon>Terriglobia</taxon>
        <taxon>Terriglobales</taxon>
        <taxon>Acidobacteriaceae</taxon>
        <taxon>Paracidobacterium</taxon>
    </lineage>
</organism>
<comment type="caution">
    <text evidence="1">The sequence shown here is derived from an EMBL/GenBank/DDBJ whole genome shotgun (WGS) entry which is preliminary data.</text>
</comment>
<reference evidence="1 2" key="1">
    <citation type="submission" date="2018-08" db="EMBL/GenBank/DDBJ databases">
        <title>Acidipila sp. 4G-K13, an acidobacterium isolated from forest soil.</title>
        <authorList>
            <person name="Gao Z.-H."/>
            <person name="Qiu L.-H."/>
        </authorList>
    </citation>
    <scope>NUCLEOTIDE SEQUENCE [LARGE SCALE GENOMIC DNA]</scope>
    <source>
        <strain evidence="1 2">4G-K13</strain>
    </source>
</reference>
<sequence>MRPHLACEIAPEGVVVARGAPSIPEAFSFAPLERGTVQPGWKSANLTDPAAVSSALERALADAGARERNLTIVVPDAAVRVLLLDFDTLPAKAQEALPILRFRLRKLLPFEAEQAAISYQIMARTEEQLRVMVVAMPAPILAEYESVVRAARFEPGVVLSSTLASLAALPADEEACLVLHCNGLFVTTAITRGNELLLHRMQELPADESAFREMAEIVSVAIAYFEDTLHTPPTTVYYSGPGGAAEFARAFGSIFEERMPRIRDLAPAPSTGVTGALPKGIVAGVTGALAS</sequence>
<evidence type="ECO:0000313" key="2">
    <source>
        <dbReference type="Proteomes" id="UP000264702"/>
    </source>
</evidence>
<name>A0A372ILE5_9BACT</name>
<dbReference type="OrthoDB" id="128437at2"/>
<keyword evidence="2" id="KW-1185">Reference proteome</keyword>